<feature type="domain" description="BED-type" evidence="6">
    <location>
        <begin position="28"/>
        <end position="85"/>
    </location>
</feature>
<dbReference type="Pfam" id="PF02892">
    <property type="entry name" value="zf-BED"/>
    <property type="match status" value="1"/>
</dbReference>
<reference evidence="7 8" key="1">
    <citation type="submission" date="2019-06" db="EMBL/GenBank/DDBJ databases">
        <title>WGS assembly of Gossypium darwinii.</title>
        <authorList>
            <person name="Chen Z.J."/>
            <person name="Sreedasyam A."/>
            <person name="Ando A."/>
            <person name="Song Q."/>
            <person name="De L."/>
            <person name="Hulse-Kemp A."/>
            <person name="Ding M."/>
            <person name="Ye W."/>
            <person name="Kirkbride R."/>
            <person name="Jenkins J."/>
            <person name="Plott C."/>
            <person name="Lovell J."/>
            <person name="Lin Y.-M."/>
            <person name="Vaughn R."/>
            <person name="Liu B."/>
            <person name="Li W."/>
            <person name="Simpson S."/>
            <person name="Scheffler B."/>
            <person name="Saski C."/>
            <person name="Grover C."/>
            <person name="Hu G."/>
            <person name="Conover J."/>
            <person name="Carlson J."/>
            <person name="Shu S."/>
            <person name="Boston L."/>
            <person name="Williams M."/>
            <person name="Peterson D."/>
            <person name="Mcgee K."/>
            <person name="Jones D."/>
            <person name="Wendel J."/>
            <person name="Stelly D."/>
            <person name="Grimwood J."/>
            <person name="Schmutz J."/>
        </authorList>
    </citation>
    <scope>NUCLEOTIDE SEQUENCE [LARGE SCALE GENOMIC DNA]</scope>
    <source>
        <strain evidence="7">1808015.09</strain>
    </source>
</reference>
<keyword evidence="1" id="KW-0479">Metal-binding</keyword>
<keyword evidence="2 4" id="KW-0863">Zinc-finger</keyword>
<dbReference type="InterPro" id="IPR036236">
    <property type="entry name" value="Znf_C2H2_sf"/>
</dbReference>
<dbReference type="PROSITE" id="PS50808">
    <property type="entry name" value="ZF_BED"/>
    <property type="match status" value="1"/>
</dbReference>
<dbReference type="Proteomes" id="UP000323506">
    <property type="component" value="Chromosome D07"/>
</dbReference>
<protein>
    <recommendedName>
        <fullName evidence="6">BED-type domain-containing protein</fullName>
    </recommendedName>
</protein>
<dbReference type="GO" id="GO:0006357">
    <property type="term" value="P:regulation of transcription by RNA polymerase II"/>
    <property type="evidence" value="ECO:0007669"/>
    <property type="project" value="TreeGrafter"/>
</dbReference>
<evidence type="ECO:0000313" key="8">
    <source>
        <dbReference type="Proteomes" id="UP000323506"/>
    </source>
</evidence>
<dbReference type="PANTHER" id="PTHR34396:SF25">
    <property type="entry name" value="BOUNDARY ELEMENT ASSOCIATED FACTOR"/>
    <property type="match status" value="1"/>
</dbReference>
<keyword evidence="8" id="KW-1185">Reference proteome</keyword>
<dbReference type="AlphaFoldDB" id="A0A5D2BZY7"/>
<dbReference type="InterPro" id="IPR003656">
    <property type="entry name" value="Znf_BED"/>
</dbReference>
<organism evidence="7 8">
    <name type="scientific">Gossypium darwinii</name>
    <name type="common">Darwin's cotton</name>
    <name type="synonym">Gossypium barbadense var. darwinii</name>
    <dbReference type="NCBI Taxonomy" id="34276"/>
    <lineage>
        <taxon>Eukaryota</taxon>
        <taxon>Viridiplantae</taxon>
        <taxon>Streptophyta</taxon>
        <taxon>Embryophyta</taxon>
        <taxon>Tracheophyta</taxon>
        <taxon>Spermatophyta</taxon>
        <taxon>Magnoliopsida</taxon>
        <taxon>eudicotyledons</taxon>
        <taxon>Gunneridae</taxon>
        <taxon>Pentapetalae</taxon>
        <taxon>rosids</taxon>
        <taxon>malvids</taxon>
        <taxon>Malvales</taxon>
        <taxon>Malvaceae</taxon>
        <taxon>Malvoideae</taxon>
        <taxon>Gossypium</taxon>
    </lineage>
</organism>
<dbReference type="GO" id="GO:0005634">
    <property type="term" value="C:nucleus"/>
    <property type="evidence" value="ECO:0007669"/>
    <property type="project" value="TreeGrafter"/>
</dbReference>
<evidence type="ECO:0000256" key="2">
    <source>
        <dbReference type="ARBA" id="ARBA00022771"/>
    </source>
</evidence>
<dbReference type="SMART" id="SM00614">
    <property type="entry name" value="ZnF_BED"/>
    <property type="match status" value="1"/>
</dbReference>
<accession>A0A5D2BZY7</accession>
<evidence type="ECO:0000259" key="6">
    <source>
        <dbReference type="PROSITE" id="PS50808"/>
    </source>
</evidence>
<proteinExistence type="predicted"/>
<name>A0A5D2BZY7_GOSDA</name>
<evidence type="ECO:0000256" key="5">
    <source>
        <dbReference type="SAM" id="MobiDB-lite"/>
    </source>
</evidence>
<dbReference type="InterPro" id="IPR053031">
    <property type="entry name" value="Cuticle_assoc_protein"/>
</dbReference>
<evidence type="ECO:0000256" key="4">
    <source>
        <dbReference type="PROSITE-ProRule" id="PRU00027"/>
    </source>
</evidence>
<dbReference type="SUPFAM" id="SSF57667">
    <property type="entry name" value="beta-beta-alpha zinc fingers"/>
    <property type="match status" value="1"/>
</dbReference>
<evidence type="ECO:0000256" key="1">
    <source>
        <dbReference type="ARBA" id="ARBA00022723"/>
    </source>
</evidence>
<dbReference type="GO" id="GO:1990837">
    <property type="term" value="F:sequence-specific double-stranded DNA binding"/>
    <property type="evidence" value="ECO:0007669"/>
    <property type="project" value="TreeGrafter"/>
</dbReference>
<feature type="region of interest" description="Disordered" evidence="5">
    <location>
        <begin position="1"/>
        <end position="30"/>
    </location>
</feature>
<keyword evidence="3" id="KW-0862">Zinc</keyword>
<dbReference type="GO" id="GO:0008270">
    <property type="term" value="F:zinc ion binding"/>
    <property type="evidence" value="ECO:0007669"/>
    <property type="project" value="UniProtKB-KW"/>
</dbReference>
<dbReference type="EMBL" id="CM017707">
    <property type="protein sequence ID" value="TYG61056.1"/>
    <property type="molecule type" value="Genomic_DNA"/>
</dbReference>
<gene>
    <name evidence="7" type="ORF">ES288_D07G117700v1</name>
</gene>
<evidence type="ECO:0000256" key="3">
    <source>
        <dbReference type="ARBA" id="ARBA00022833"/>
    </source>
</evidence>
<dbReference type="PANTHER" id="PTHR34396">
    <property type="entry name" value="OS03G0264950 PROTEIN-RELATED"/>
    <property type="match status" value="1"/>
</dbReference>
<evidence type="ECO:0000313" key="7">
    <source>
        <dbReference type="EMBL" id="TYG61056.1"/>
    </source>
</evidence>
<sequence length="107" mass="12019">MTMASSNTPIPVDDGFNEYESSLKRQKSTTSKVWDEMTKLECENKNELKAQCNHCKTIFSAKSSSGISHLRRHLNSCLKKANKDITQYTIATQPSPEGQPSIKKLQV</sequence>